<protein>
    <submittedName>
        <fullName evidence="2">Uncharacterized protein</fullName>
    </submittedName>
</protein>
<reference evidence="2 3" key="1">
    <citation type="journal article" date="2020" name="IScience">
        <title>Genome Sequencing of the Endangered Kingdonia uniflora (Circaeasteraceae, Ranunculales) Reveals Potential Mechanisms of Evolutionary Specialization.</title>
        <authorList>
            <person name="Sun Y."/>
            <person name="Deng T."/>
            <person name="Zhang A."/>
            <person name="Moore M.J."/>
            <person name="Landis J.B."/>
            <person name="Lin N."/>
            <person name="Zhang H."/>
            <person name="Zhang X."/>
            <person name="Huang J."/>
            <person name="Zhang X."/>
            <person name="Sun H."/>
            <person name="Wang H."/>
        </authorList>
    </citation>
    <scope>NUCLEOTIDE SEQUENCE [LARGE SCALE GENOMIC DNA]</scope>
    <source>
        <strain evidence="2">TB1705</strain>
        <tissue evidence="2">Leaf</tissue>
    </source>
</reference>
<name>A0A7J7LNJ3_9MAGN</name>
<evidence type="ECO:0000313" key="2">
    <source>
        <dbReference type="EMBL" id="KAF6144064.1"/>
    </source>
</evidence>
<sequence length="105" mass="11764">MSSSYDAEELWHLTHGMRLLVVAEFALDAQRLQVVEYELAISSRQINSIDHQLYAHDLQLRRGGDVRVVPLPPGGGARTRQRGYGPRTRGGGISHRRRVTGDDSE</sequence>
<dbReference type="EMBL" id="JACGCM010002143">
    <property type="protein sequence ID" value="KAF6144064.1"/>
    <property type="molecule type" value="Genomic_DNA"/>
</dbReference>
<evidence type="ECO:0000256" key="1">
    <source>
        <dbReference type="SAM" id="MobiDB-lite"/>
    </source>
</evidence>
<organism evidence="2 3">
    <name type="scientific">Kingdonia uniflora</name>
    <dbReference type="NCBI Taxonomy" id="39325"/>
    <lineage>
        <taxon>Eukaryota</taxon>
        <taxon>Viridiplantae</taxon>
        <taxon>Streptophyta</taxon>
        <taxon>Embryophyta</taxon>
        <taxon>Tracheophyta</taxon>
        <taxon>Spermatophyta</taxon>
        <taxon>Magnoliopsida</taxon>
        <taxon>Ranunculales</taxon>
        <taxon>Circaeasteraceae</taxon>
        <taxon>Kingdonia</taxon>
    </lineage>
</organism>
<proteinExistence type="predicted"/>
<gene>
    <name evidence="2" type="ORF">GIB67_011858</name>
</gene>
<comment type="caution">
    <text evidence="2">The sequence shown here is derived from an EMBL/GenBank/DDBJ whole genome shotgun (WGS) entry which is preliminary data.</text>
</comment>
<dbReference type="Proteomes" id="UP000541444">
    <property type="component" value="Unassembled WGS sequence"/>
</dbReference>
<feature type="region of interest" description="Disordered" evidence="1">
    <location>
        <begin position="65"/>
        <end position="105"/>
    </location>
</feature>
<accession>A0A7J7LNJ3</accession>
<dbReference type="AlphaFoldDB" id="A0A7J7LNJ3"/>
<keyword evidence="3" id="KW-1185">Reference proteome</keyword>
<evidence type="ECO:0000313" key="3">
    <source>
        <dbReference type="Proteomes" id="UP000541444"/>
    </source>
</evidence>